<reference evidence="2" key="1">
    <citation type="submission" date="2020-07" db="EMBL/GenBank/DDBJ databases">
        <title>Multicomponent nature underlies the extraordinary mechanical properties of spider dragline silk.</title>
        <authorList>
            <person name="Kono N."/>
            <person name="Nakamura H."/>
            <person name="Mori M."/>
            <person name="Yoshida Y."/>
            <person name="Ohtoshi R."/>
            <person name="Malay A.D."/>
            <person name="Moran D.A.P."/>
            <person name="Tomita M."/>
            <person name="Numata K."/>
            <person name="Arakawa K."/>
        </authorList>
    </citation>
    <scope>NUCLEOTIDE SEQUENCE</scope>
</reference>
<organism evidence="2 3">
    <name type="scientific">Trichonephila clavata</name>
    <name type="common">Joro spider</name>
    <name type="synonym">Nephila clavata</name>
    <dbReference type="NCBI Taxonomy" id="2740835"/>
    <lineage>
        <taxon>Eukaryota</taxon>
        <taxon>Metazoa</taxon>
        <taxon>Ecdysozoa</taxon>
        <taxon>Arthropoda</taxon>
        <taxon>Chelicerata</taxon>
        <taxon>Arachnida</taxon>
        <taxon>Araneae</taxon>
        <taxon>Araneomorphae</taxon>
        <taxon>Entelegynae</taxon>
        <taxon>Araneoidea</taxon>
        <taxon>Nephilidae</taxon>
        <taxon>Trichonephila</taxon>
    </lineage>
</organism>
<evidence type="ECO:0000313" key="3">
    <source>
        <dbReference type="Proteomes" id="UP000887116"/>
    </source>
</evidence>
<dbReference type="Proteomes" id="UP000887116">
    <property type="component" value="Unassembled WGS sequence"/>
</dbReference>
<gene>
    <name evidence="2" type="ORF">TNCT_635701</name>
</gene>
<comment type="caution">
    <text evidence="2">The sequence shown here is derived from an EMBL/GenBank/DDBJ whole genome shotgun (WGS) entry which is preliminary data.</text>
</comment>
<evidence type="ECO:0000313" key="2">
    <source>
        <dbReference type="EMBL" id="GFQ85936.1"/>
    </source>
</evidence>
<proteinExistence type="predicted"/>
<sequence length="75" mass="8483">MQRKHPKQTNRNENVRKWSEVAKGVETSHSSPDQKIEPPCSKAAVRSSFLTRHQQATEALKLTPDQHFSTSNALT</sequence>
<feature type="region of interest" description="Disordered" evidence="1">
    <location>
        <begin position="1"/>
        <end position="42"/>
    </location>
</feature>
<accession>A0A8X6KVS4</accession>
<protein>
    <submittedName>
        <fullName evidence="2">Uncharacterized protein</fullName>
    </submittedName>
</protein>
<dbReference type="AlphaFoldDB" id="A0A8X6KVS4"/>
<name>A0A8X6KVS4_TRICU</name>
<evidence type="ECO:0000256" key="1">
    <source>
        <dbReference type="SAM" id="MobiDB-lite"/>
    </source>
</evidence>
<keyword evidence="3" id="KW-1185">Reference proteome</keyword>
<dbReference type="EMBL" id="BMAO01023002">
    <property type="protein sequence ID" value="GFQ85936.1"/>
    <property type="molecule type" value="Genomic_DNA"/>
</dbReference>